<dbReference type="EMBL" id="FONN01000007">
    <property type="protein sequence ID" value="SFE81140.1"/>
    <property type="molecule type" value="Genomic_DNA"/>
</dbReference>
<evidence type="ECO:0000256" key="2">
    <source>
        <dbReference type="SAM" id="SignalP"/>
    </source>
</evidence>
<accession>A0A1I2DMJ8</accession>
<keyword evidence="5" id="KW-1185">Reference proteome</keyword>
<dbReference type="Proteomes" id="UP000183410">
    <property type="component" value="Unassembled WGS sequence"/>
</dbReference>
<dbReference type="SUPFAM" id="SSF55383">
    <property type="entry name" value="Copper amine oxidase, domain N"/>
    <property type="match status" value="1"/>
</dbReference>
<proteinExistence type="predicted"/>
<evidence type="ECO:0000256" key="1">
    <source>
        <dbReference type="SAM" id="MobiDB-lite"/>
    </source>
</evidence>
<reference evidence="5" key="1">
    <citation type="submission" date="2016-10" db="EMBL/GenBank/DDBJ databases">
        <authorList>
            <person name="Varghese N."/>
            <person name="Submissions S."/>
        </authorList>
    </citation>
    <scope>NUCLEOTIDE SEQUENCE [LARGE SCALE GENOMIC DNA]</scope>
    <source>
        <strain evidence="5">CGMCC 1.10223</strain>
    </source>
</reference>
<dbReference type="Gene3D" id="3.30.457.10">
    <property type="entry name" value="Copper amine oxidase-like, N-terminal domain"/>
    <property type="match status" value="1"/>
</dbReference>
<evidence type="ECO:0000313" key="5">
    <source>
        <dbReference type="Proteomes" id="UP000183410"/>
    </source>
</evidence>
<sequence length="1039" mass="108257">MNAMRKMVSALAAFATLFFVLLQPVAQAATTDIKIYIDGQVLQTDQPAIIISGSTFVPLRGIFEALDAKVLWSQKTKTVTATKGDTTVVLKLGARTATINNTTVTLDAPARSIKGRTVVPVRFVSESLGEDVKWDSKSRSVRITTSASVNVGAATSVSVSTVSQNGDGRDLQVNFTPPADMTNVNSYRILVVPADKATAFNLAKAQIVGATNYTALPTSSAYQNTVLTAQTRDTDGALLRANLAYRVFILTVGNNDRYALSSASSSITLSVKSTVDAASNVRISDVSDFGDGRDLSVSFTRASNENNISSYRVIIVKTANASKFDLAAANTLNSSYYTTVSKTGSSTMSTGFSSSARDTSGEYIKNGVAYTAYVLSMSSSVGTTSNTLSSASSSATLGSSSGFNPTITSVADVSNYGDGRDLRVNFNRASDESRISYYRIFVVREADYGNFNLTEANNVASGRYTDVSRTGSSSYSQILSSSARDVKGNSIINGVAYRVFVMGVTNNSSSYSSTLSTASSSIALYSTGVSSVTNVGVSDVSDYNNGQDLRVSFTRAGDESSLNHYRIFVVRTANASSFNLAAANSITNSSYYTTVSKTGGNINQVLPSTARDVNGVLIQNGISYQVFVLSVGNGSSTSNNALSGSSIPIILSTSAVTAAANVAVSDVNEFNNGQDLLVAFTKAADETNLNHYRVFVVKTANAGSFNLAAANAVSNANNYTTVAKTGGNISQALAATARDVNGDLIQNNISYQVFVLSVGGGSSAGTNALSLGSAAITLTTKSVSAAANVVAAEYNSGQDIKVDFTKPSDDSNIDHYRIFIVKSANAGGFNLTTANRITLPDYFTAVNKTDTPSKVLTRNTRDTDGEFIQAGVSYQVFVLSVGGGSSAGTNALSSASAPITLPVPLPPAAAATAVNSTLLASGQDIQVSFTKPADERNVSQYRVFIVKDADAGSFNLAAASASNNYTPSPAEAMLTLSKSTLDVSGQPLAYDTSYRVYVLTVAKSGANALSDPSAAVQMPTPVAPAPAPTTPAPEQPTGV</sequence>
<keyword evidence="2" id="KW-0732">Signal</keyword>
<organism evidence="4 5">
    <name type="scientific">Paenibacillus algorifonticola</name>
    <dbReference type="NCBI Taxonomy" id="684063"/>
    <lineage>
        <taxon>Bacteria</taxon>
        <taxon>Bacillati</taxon>
        <taxon>Bacillota</taxon>
        <taxon>Bacilli</taxon>
        <taxon>Bacillales</taxon>
        <taxon>Paenibacillaceae</taxon>
        <taxon>Paenibacillus</taxon>
    </lineage>
</organism>
<feature type="domain" description="Copper amine oxidase-like N-terminal" evidence="3">
    <location>
        <begin position="37"/>
        <end position="143"/>
    </location>
</feature>
<dbReference type="InterPro" id="IPR012854">
    <property type="entry name" value="Cu_amine_oxidase-like_N"/>
</dbReference>
<feature type="compositionally biased region" description="Pro residues" evidence="1">
    <location>
        <begin position="1021"/>
        <end position="1039"/>
    </location>
</feature>
<dbReference type="Pfam" id="PF07833">
    <property type="entry name" value="Cu_amine_oxidN1"/>
    <property type="match status" value="1"/>
</dbReference>
<evidence type="ECO:0000259" key="3">
    <source>
        <dbReference type="Pfam" id="PF07833"/>
    </source>
</evidence>
<evidence type="ECO:0000313" key="4">
    <source>
        <dbReference type="EMBL" id="SFE81140.1"/>
    </source>
</evidence>
<name>A0A1I2DMJ8_9BACL</name>
<dbReference type="AlphaFoldDB" id="A0A1I2DMJ8"/>
<dbReference type="InterPro" id="IPR036582">
    <property type="entry name" value="Mao_N_sf"/>
</dbReference>
<protein>
    <submittedName>
        <fullName evidence="4">Copper amine oxidase N-terminal domain-containing protein</fullName>
    </submittedName>
</protein>
<gene>
    <name evidence="4" type="ORF">SAMN04487969_10768</name>
</gene>
<feature type="region of interest" description="Disordered" evidence="1">
    <location>
        <begin position="1011"/>
        <end position="1039"/>
    </location>
</feature>
<feature type="chain" id="PRO_5010180286" evidence="2">
    <location>
        <begin position="29"/>
        <end position="1039"/>
    </location>
</feature>
<feature type="signal peptide" evidence="2">
    <location>
        <begin position="1"/>
        <end position="28"/>
    </location>
</feature>